<organism evidence="2 3">
    <name type="scientific">Pseudomonas laurylsulfatiphila</name>
    <dbReference type="NCBI Taxonomy" id="2011015"/>
    <lineage>
        <taxon>Bacteria</taxon>
        <taxon>Pseudomonadati</taxon>
        <taxon>Pseudomonadota</taxon>
        <taxon>Gammaproteobacteria</taxon>
        <taxon>Pseudomonadales</taxon>
        <taxon>Pseudomonadaceae</taxon>
        <taxon>Pseudomonas</taxon>
    </lineage>
</organism>
<dbReference type="Gene3D" id="3.40.50.150">
    <property type="entry name" value="Vaccinia Virus protein VP39"/>
    <property type="match status" value="1"/>
</dbReference>
<dbReference type="EMBL" id="NIRS01000008">
    <property type="protein sequence ID" value="PPK35824.1"/>
    <property type="molecule type" value="Genomic_DNA"/>
</dbReference>
<protein>
    <recommendedName>
        <fullName evidence="1">Methyltransferase domain-containing protein</fullName>
    </recommendedName>
</protein>
<dbReference type="CDD" id="cd02440">
    <property type="entry name" value="AdoMet_MTases"/>
    <property type="match status" value="1"/>
</dbReference>
<evidence type="ECO:0000313" key="2">
    <source>
        <dbReference type="EMBL" id="PPK35824.1"/>
    </source>
</evidence>
<comment type="caution">
    <text evidence="2">The sequence shown here is derived from an EMBL/GenBank/DDBJ whole genome shotgun (WGS) entry which is preliminary data.</text>
</comment>
<proteinExistence type="predicted"/>
<dbReference type="InterPro" id="IPR041698">
    <property type="entry name" value="Methyltransf_25"/>
</dbReference>
<reference evidence="3" key="1">
    <citation type="submission" date="2017-06" db="EMBL/GenBank/DDBJ databases">
        <authorList>
            <person name="Furmanczyk E.M."/>
        </authorList>
    </citation>
    <scope>NUCLEOTIDE SEQUENCE [LARGE SCALE GENOMIC DNA]</scope>
    <source>
        <strain evidence="3">AP3_16</strain>
    </source>
</reference>
<feature type="domain" description="Methyltransferase" evidence="1">
    <location>
        <begin position="44"/>
        <end position="113"/>
    </location>
</feature>
<evidence type="ECO:0000259" key="1">
    <source>
        <dbReference type="Pfam" id="PF13649"/>
    </source>
</evidence>
<dbReference type="AlphaFoldDB" id="A0A2S6FEC8"/>
<dbReference type="RefSeq" id="WP_104451173.1">
    <property type="nucleotide sequence ID" value="NZ_NIRS01000008.1"/>
</dbReference>
<dbReference type="Proteomes" id="UP000238541">
    <property type="component" value="Unassembled WGS sequence"/>
</dbReference>
<sequence length="186" mass="20978">MLRGGVSLIIEKYSRHKKPISNEPSSFLAREISGLNLPKGSLALDLGCGYGRNSVLLSRHFANVIAADFSYKSFSDLWHLNCKNIHPVILDCRQTLPFLNNAFSAVIVIHLYHENLIVNLIDAIQPEGFFIYESIAGNGENWRDLSLSGEVKRLLEKQFIIKYYLERPVGPHKKNATVKVVAQKKT</sequence>
<keyword evidence="3" id="KW-1185">Reference proteome</keyword>
<dbReference type="InterPro" id="IPR029063">
    <property type="entry name" value="SAM-dependent_MTases_sf"/>
</dbReference>
<name>A0A2S6FEC8_9PSED</name>
<evidence type="ECO:0000313" key="3">
    <source>
        <dbReference type="Proteomes" id="UP000238541"/>
    </source>
</evidence>
<gene>
    <name evidence="2" type="ORF">CD175_26895</name>
</gene>
<dbReference type="Pfam" id="PF13649">
    <property type="entry name" value="Methyltransf_25"/>
    <property type="match status" value="1"/>
</dbReference>
<dbReference type="SUPFAM" id="SSF53335">
    <property type="entry name" value="S-adenosyl-L-methionine-dependent methyltransferases"/>
    <property type="match status" value="1"/>
</dbReference>
<accession>A0A2S6FEC8</accession>